<dbReference type="EC" id="2.4.99.28" evidence="14"/>
<dbReference type="GO" id="GO:0009252">
    <property type="term" value="P:peptidoglycan biosynthetic process"/>
    <property type="evidence" value="ECO:0007669"/>
    <property type="project" value="UniProtKB-KW"/>
</dbReference>
<dbReference type="GO" id="GO:0015648">
    <property type="term" value="F:lipid-linked peptidoglycan transporter activity"/>
    <property type="evidence" value="ECO:0007669"/>
    <property type="project" value="TreeGrafter"/>
</dbReference>
<evidence type="ECO:0000256" key="2">
    <source>
        <dbReference type="ARBA" id="ARBA00022676"/>
    </source>
</evidence>
<evidence type="ECO:0000313" key="17">
    <source>
        <dbReference type="EMBL" id="QOD38176.1"/>
    </source>
</evidence>
<name>A0A7L7YQZ3_9RICK</name>
<evidence type="ECO:0000256" key="6">
    <source>
        <dbReference type="ARBA" id="ARBA00022984"/>
    </source>
</evidence>
<comment type="catalytic activity">
    <reaction evidence="15">
        <text>[GlcNAc-(1-&gt;4)-Mur2Ac(oyl-L-Ala-gamma-D-Glu-L-Lys-D-Ala-D-Ala)](n)-di-trans,octa-cis-undecaprenyl diphosphate + beta-D-GlcNAc-(1-&gt;4)-Mur2Ac(oyl-L-Ala-gamma-D-Glu-L-Lys-D-Ala-D-Ala)-di-trans,octa-cis-undecaprenyl diphosphate = [GlcNAc-(1-&gt;4)-Mur2Ac(oyl-L-Ala-gamma-D-Glu-L-Lys-D-Ala-D-Ala)](n+1)-di-trans,octa-cis-undecaprenyl diphosphate + di-trans,octa-cis-undecaprenyl diphosphate + H(+)</text>
        <dbReference type="Rhea" id="RHEA:23708"/>
        <dbReference type="Rhea" id="RHEA-COMP:9602"/>
        <dbReference type="Rhea" id="RHEA-COMP:9603"/>
        <dbReference type="ChEBI" id="CHEBI:15378"/>
        <dbReference type="ChEBI" id="CHEBI:58405"/>
        <dbReference type="ChEBI" id="CHEBI:60033"/>
        <dbReference type="ChEBI" id="CHEBI:78435"/>
        <dbReference type="EC" id="2.4.99.28"/>
    </reaction>
</comment>
<evidence type="ECO:0000256" key="11">
    <source>
        <dbReference type="ARBA" id="ARBA00038053"/>
    </source>
</evidence>
<dbReference type="InterPro" id="IPR001182">
    <property type="entry name" value="FtsW/RodA"/>
</dbReference>
<keyword evidence="4 16" id="KW-0812">Transmembrane</keyword>
<protein>
    <recommendedName>
        <fullName evidence="12">Probable peptidoglycan glycosyltransferase FtsW</fullName>
        <ecNumber evidence="14">2.4.99.28</ecNumber>
    </recommendedName>
    <alternativeName>
        <fullName evidence="13">Cell division protein FtsW</fullName>
    </alternativeName>
    <alternativeName>
        <fullName evidence="10">Cell wall polymerase</fullName>
    </alternativeName>
    <alternativeName>
        <fullName evidence="9">Peptidoglycan polymerase</fullName>
    </alternativeName>
</protein>
<evidence type="ECO:0000256" key="16">
    <source>
        <dbReference type="SAM" id="Phobius"/>
    </source>
</evidence>
<keyword evidence="8 16" id="KW-0472">Membrane</keyword>
<evidence type="ECO:0000256" key="14">
    <source>
        <dbReference type="ARBA" id="ARBA00044770"/>
    </source>
</evidence>
<proteinExistence type="inferred from homology"/>
<dbReference type="Proteomes" id="UP000516514">
    <property type="component" value="Chromosome"/>
</dbReference>
<organism evidence="17 18">
    <name type="scientific">Candidatus Wolbachia massiliensis</name>
    <dbReference type="NCBI Taxonomy" id="1845000"/>
    <lineage>
        <taxon>Bacteria</taxon>
        <taxon>Pseudomonadati</taxon>
        <taxon>Pseudomonadota</taxon>
        <taxon>Alphaproteobacteria</taxon>
        <taxon>Rickettsiales</taxon>
        <taxon>Anaplasmataceae</taxon>
        <taxon>Wolbachieae</taxon>
        <taxon>Wolbachia</taxon>
    </lineage>
</organism>
<feature type="transmembrane region" description="Helical" evidence="16">
    <location>
        <begin position="78"/>
        <end position="96"/>
    </location>
</feature>
<keyword evidence="3" id="KW-0808">Transferase</keyword>
<evidence type="ECO:0000256" key="13">
    <source>
        <dbReference type="ARBA" id="ARBA00041418"/>
    </source>
</evidence>
<dbReference type="GO" id="GO:0032153">
    <property type="term" value="C:cell division site"/>
    <property type="evidence" value="ECO:0007669"/>
    <property type="project" value="TreeGrafter"/>
</dbReference>
<feature type="transmembrane region" description="Helical" evidence="16">
    <location>
        <begin position="53"/>
        <end position="72"/>
    </location>
</feature>
<feature type="transmembrane region" description="Helical" evidence="16">
    <location>
        <begin position="296"/>
        <end position="317"/>
    </location>
</feature>
<sequence>MNIKLWYRTFDYYLILPVLFLLTTSFVLVYSASPVIAQRLSLSQDYFIRRHTIYIVLSLITLVTFSFLNTKAILNLSFAYFTLFTILMAVVIMLGIEAKGAKRWLHIAKISIQPSEFMRPFFSVVVASILASGMKFKMHISIIIFLLVFTLLLLQPDFSMSMLLTYSFIGQMFAVCIPLLYFLCIAGIVTTGVTAAYLCFPHIKERIYNFLFFVQRNNFQVTKSLEAFKRGQLTGVGPGEGNVKIFLPDCHTDFVFSVLAEEFGLIMCLATLILFGIISARLLYIVYRENELFNMLAIFGISIQFITQFIINIGVTLNVFPTTGITLPLLSYGGSSLLSSSIALGIILSFSRNQTIALNFRERIMLAPCSGFETAHNCRNIRF</sequence>
<feature type="transmembrane region" description="Helical" evidence="16">
    <location>
        <begin position="179"/>
        <end position="203"/>
    </location>
</feature>
<accession>A0A7L7YQZ3</accession>
<feature type="transmembrane region" description="Helical" evidence="16">
    <location>
        <begin position="329"/>
        <end position="351"/>
    </location>
</feature>
<dbReference type="GO" id="GO:0008360">
    <property type="term" value="P:regulation of cell shape"/>
    <property type="evidence" value="ECO:0007669"/>
    <property type="project" value="UniProtKB-KW"/>
</dbReference>
<evidence type="ECO:0000256" key="7">
    <source>
        <dbReference type="ARBA" id="ARBA00022989"/>
    </source>
</evidence>
<evidence type="ECO:0000256" key="5">
    <source>
        <dbReference type="ARBA" id="ARBA00022960"/>
    </source>
</evidence>
<comment type="subcellular location">
    <subcellularLocation>
        <location evidence="1">Membrane</location>
        <topology evidence="1">Multi-pass membrane protein</topology>
    </subcellularLocation>
</comment>
<keyword evidence="7 16" id="KW-1133">Transmembrane helix</keyword>
<dbReference type="GO" id="GO:0051301">
    <property type="term" value="P:cell division"/>
    <property type="evidence" value="ECO:0007669"/>
    <property type="project" value="InterPro"/>
</dbReference>
<gene>
    <name evidence="17" type="ORF">ID128_05240</name>
</gene>
<evidence type="ECO:0000256" key="1">
    <source>
        <dbReference type="ARBA" id="ARBA00004141"/>
    </source>
</evidence>
<dbReference type="AlphaFoldDB" id="A0A7L7YQZ3"/>
<evidence type="ECO:0000256" key="4">
    <source>
        <dbReference type="ARBA" id="ARBA00022692"/>
    </source>
</evidence>
<evidence type="ECO:0000256" key="9">
    <source>
        <dbReference type="ARBA" id="ARBA00032370"/>
    </source>
</evidence>
<evidence type="ECO:0000256" key="15">
    <source>
        <dbReference type="ARBA" id="ARBA00049902"/>
    </source>
</evidence>
<feature type="transmembrane region" description="Helical" evidence="16">
    <location>
        <begin position="12"/>
        <end position="32"/>
    </location>
</feature>
<dbReference type="GO" id="GO:0005886">
    <property type="term" value="C:plasma membrane"/>
    <property type="evidence" value="ECO:0007669"/>
    <property type="project" value="TreeGrafter"/>
</dbReference>
<reference evidence="17 18" key="1">
    <citation type="submission" date="2020-09" db="EMBL/GenBank/DDBJ databases">
        <title>An Earliest Endosymbiont, Wolbachia massiliensis sp. nov., Strain PL13 From the Bed Bug (Cimex hemipterius), Type strain of a New supergroup T.</title>
        <authorList>
            <person name="Laidoudi Y."/>
            <person name="Levasseur A."/>
            <person name="Medkour H."/>
            <person name="Maaloum M."/>
            <person name="BenKhedher M."/>
            <person name="Sambou M."/>
            <person name="Bassene H."/>
            <person name="Davoust B."/>
            <person name="Fenollar F."/>
            <person name="Raoult D."/>
            <person name="Mediannikov O."/>
        </authorList>
    </citation>
    <scope>NUCLEOTIDE SEQUENCE [LARGE SCALE GENOMIC DNA]</scope>
    <source>
        <strain evidence="17 18">PL13</strain>
    </source>
</reference>
<dbReference type="PANTHER" id="PTHR30474:SF2">
    <property type="entry name" value="PEPTIDOGLYCAN GLYCOSYLTRANSFERASE FTSW-RELATED"/>
    <property type="match status" value="1"/>
</dbReference>
<evidence type="ECO:0000256" key="3">
    <source>
        <dbReference type="ARBA" id="ARBA00022679"/>
    </source>
</evidence>
<feature type="transmembrane region" description="Helical" evidence="16">
    <location>
        <begin position="263"/>
        <end position="284"/>
    </location>
</feature>
<evidence type="ECO:0000256" key="10">
    <source>
        <dbReference type="ARBA" id="ARBA00033270"/>
    </source>
</evidence>
<keyword evidence="2" id="KW-0328">Glycosyltransferase</keyword>
<evidence type="ECO:0000256" key="12">
    <source>
        <dbReference type="ARBA" id="ARBA00041185"/>
    </source>
</evidence>
<keyword evidence="5" id="KW-0133">Cell shape</keyword>
<evidence type="ECO:0000313" key="18">
    <source>
        <dbReference type="Proteomes" id="UP000516514"/>
    </source>
</evidence>
<feature type="transmembrane region" description="Helical" evidence="16">
    <location>
        <begin position="140"/>
        <end position="158"/>
    </location>
</feature>
<dbReference type="KEGG" id="wms:ID128_05240"/>
<keyword evidence="6" id="KW-0573">Peptidoglycan synthesis</keyword>
<dbReference type="PANTHER" id="PTHR30474">
    <property type="entry name" value="CELL CYCLE PROTEIN"/>
    <property type="match status" value="1"/>
</dbReference>
<comment type="similarity">
    <text evidence="11">Belongs to the SEDS family. FtsW subfamily.</text>
</comment>
<dbReference type="Pfam" id="PF01098">
    <property type="entry name" value="FTSW_RODA_SPOVE"/>
    <property type="match status" value="1"/>
</dbReference>
<evidence type="ECO:0000256" key="8">
    <source>
        <dbReference type="ARBA" id="ARBA00023136"/>
    </source>
</evidence>
<dbReference type="RefSeq" id="WP_191110986.1">
    <property type="nucleotide sequence ID" value="NZ_CP061738.1"/>
</dbReference>
<keyword evidence="18" id="KW-1185">Reference proteome</keyword>
<dbReference type="EMBL" id="CP061738">
    <property type="protein sequence ID" value="QOD38176.1"/>
    <property type="molecule type" value="Genomic_DNA"/>
</dbReference>
<dbReference type="GO" id="GO:0008955">
    <property type="term" value="F:peptidoglycan glycosyltransferase activity"/>
    <property type="evidence" value="ECO:0007669"/>
    <property type="project" value="UniProtKB-EC"/>
</dbReference>